<evidence type="ECO:0000313" key="7">
    <source>
        <dbReference type="Proteomes" id="UP000494329"/>
    </source>
</evidence>
<sequence>MDLNALQTFIAVVRAGGFAAAARETDVPRSSVSSTIRKLEKNLGVRLFKRSTRAFSLTAEGQTLYQNCANAMSSLTDAVASVTGGGESFGGEIRMTLPADFPAHIAAAAIAEYRQRHPAVRFHIRNTNEVLDLVANNIDLALRIGSSNPQDAIIRGVINMNLGLFGSKRYVETTGVPLHIREVASLIGPQRAELRRLILESFASDARPAAFDIVADSFTFIRELVLCNQGVGILPISLCRADMEAGSMVRVLDEQFSLTVRMCLTHPSRADLSPKVASFAQVLARHLEAGSNSLAPAAIG</sequence>
<dbReference type="Pfam" id="PF00126">
    <property type="entry name" value="HTH_1"/>
    <property type="match status" value="1"/>
</dbReference>
<dbReference type="RefSeq" id="WP_175112297.1">
    <property type="nucleotide sequence ID" value="NZ_CADIKF010000028.1"/>
</dbReference>
<dbReference type="AlphaFoldDB" id="A0A6J5E4E8"/>
<protein>
    <submittedName>
        <fullName evidence="6">HTH-type transcriptional regulator HdfR</fullName>
    </submittedName>
</protein>
<dbReference type="FunFam" id="1.10.10.10:FF:000001">
    <property type="entry name" value="LysR family transcriptional regulator"/>
    <property type="match status" value="1"/>
</dbReference>
<comment type="similarity">
    <text evidence="1">Belongs to the LysR transcriptional regulatory family.</text>
</comment>
<evidence type="ECO:0000256" key="3">
    <source>
        <dbReference type="ARBA" id="ARBA00023125"/>
    </source>
</evidence>
<dbReference type="Gene3D" id="1.10.10.10">
    <property type="entry name" value="Winged helix-like DNA-binding domain superfamily/Winged helix DNA-binding domain"/>
    <property type="match status" value="1"/>
</dbReference>
<keyword evidence="3" id="KW-0238">DNA-binding</keyword>
<evidence type="ECO:0000313" key="6">
    <source>
        <dbReference type="EMBL" id="CAB3761349.1"/>
    </source>
</evidence>
<dbReference type="InterPro" id="IPR058163">
    <property type="entry name" value="LysR-type_TF_proteobact-type"/>
</dbReference>
<keyword evidence="7" id="KW-1185">Reference proteome</keyword>
<feature type="domain" description="HTH lysR-type" evidence="5">
    <location>
        <begin position="1"/>
        <end position="58"/>
    </location>
</feature>
<accession>A0A6J5E4E8</accession>
<dbReference type="EMBL" id="CADIKF010000028">
    <property type="protein sequence ID" value="CAB3761349.1"/>
    <property type="molecule type" value="Genomic_DNA"/>
</dbReference>
<dbReference type="InterPro" id="IPR036388">
    <property type="entry name" value="WH-like_DNA-bd_sf"/>
</dbReference>
<gene>
    <name evidence="6" type="primary">hdfR_9</name>
    <name evidence="6" type="ORF">LMG29739_03611</name>
</gene>
<organism evidence="6 7">
    <name type="scientific">Paraburkholderia solisilvae</name>
    <dbReference type="NCBI Taxonomy" id="624376"/>
    <lineage>
        <taxon>Bacteria</taxon>
        <taxon>Pseudomonadati</taxon>
        <taxon>Pseudomonadota</taxon>
        <taxon>Betaproteobacteria</taxon>
        <taxon>Burkholderiales</taxon>
        <taxon>Burkholderiaceae</taxon>
        <taxon>Paraburkholderia</taxon>
    </lineage>
</organism>
<dbReference type="Gene3D" id="3.40.190.290">
    <property type="match status" value="1"/>
</dbReference>
<evidence type="ECO:0000256" key="4">
    <source>
        <dbReference type="ARBA" id="ARBA00023163"/>
    </source>
</evidence>
<dbReference type="GO" id="GO:0043565">
    <property type="term" value="F:sequence-specific DNA binding"/>
    <property type="evidence" value="ECO:0007669"/>
    <property type="project" value="TreeGrafter"/>
</dbReference>
<dbReference type="GO" id="GO:0003700">
    <property type="term" value="F:DNA-binding transcription factor activity"/>
    <property type="evidence" value="ECO:0007669"/>
    <property type="project" value="InterPro"/>
</dbReference>
<name>A0A6J5E4E8_9BURK</name>
<dbReference type="SUPFAM" id="SSF46785">
    <property type="entry name" value="Winged helix' DNA-binding domain"/>
    <property type="match status" value="1"/>
</dbReference>
<dbReference type="PANTHER" id="PTHR30537:SF5">
    <property type="entry name" value="HTH-TYPE TRANSCRIPTIONAL ACTIVATOR TTDR-RELATED"/>
    <property type="match status" value="1"/>
</dbReference>
<evidence type="ECO:0000256" key="1">
    <source>
        <dbReference type="ARBA" id="ARBA00009437"/>
    </source>
</evidence>
<proteinExistence type="inferred from homology"/>
<dbReference type="SUPFAM" id="SSF53850">
    <property type="entry name" value="Periplasmic binding protein-like II"/>
    <property type="match status" value="1"/>
</dbReference>
<keyword evidence="2" id="KW-0805">Transcription regulation</keyword>
<dbReference type="PANTHER" id="PTHR30537">
    <property type="entry name" value="HTH-TYPE TRANSCRIPTIONAL REGULATOR"/>
    <property type="match status" value="1"/>
</dbReference>
<dbReference type="Proteomes" id="UP000494329">
    <property type="component" value="Unassembled WGS sequence"/>
</dbReference>
<dbReference type="PROSITE" id="PS50931">
    <property type="entry name" value="HTH_LYSR"/>
    <property type="match status" value="1"/>
</dbReference>
<reference evidence="6 7" key="1">
    <citation type="submission" date="2020-04" db="EMBL/GenBank/DDBJ databases">
        <authorList>
            <person name="De Canck E."/>
        </authorList>
    </citation>
    <scope>NUCLEOTIDE SEQUENCE [LARGE SCALE GENOMIC DNA]</scope>
    <source>
        <strain evidence="6 7">LMG 29739</strain>
    </source>
</reference>
<keyword evidence="4" id="KW-0804">Transcription</keyword>
<dbReference type="InterPro" id="IPR005119">
    <property type="entry name" value="LysR_subst-bd"/>
</dbReference>
<evidence type="ECO:0000259" key="5">
    <source>
        <dbReference type="PROSITE" id="PS50931"/>
    </source>
</evidence>
<dbReference type="InterPro" id="IPR000847">
    <property type="entry name" value="LysR_HTH_N"/>
</dbReference>
<dbReference type="InterPro" id="IPR036390">
    <property type="entry name" value="WH_DNA-bd_sf"/>
</dbReference>
<dbReference type="Pfam" id="PF03466">
    <property type="entry name" value="LysR_substrate"/>
    <property type="match status" value="1"/>
</dbReference>
<evidence type="ECO:0000256" key="2">
    <source>
        <dbReference type="ARBA" id="ARBA00023015"/>
    </source>
</evidence>
<dbReference type="GO" id="GO:0006351">
    <property type="term" value="P:DNA-templated transcription"/>
    <property type="evidence" value="ECO:0007669"/>
    <property type="project" value="TreeGrafter"/>
</dbReference>